<dbReference type="AlphaFoldDB" id="A0A371CNQ5"/>
<feature type="region of interest" description="Disordered" evidence="1">
    <location>
        <begin position="450"/>
        <end position="469"/>
    </location>
</feature>
<accession>A0A371CNQ5</accession>
<evidence type="ECO:0000256" key="1">
    <source>
        <dbReference type="SAM" id="MobiDB-lite"/>
    </source>
</evidence>
<reference evidence="2 3" key="1">
    <citation type="journal article" date="2018" name="Biotechnol. Biofuels">
        <title>Integrative visual omics of the white-rot fungus Polyporus brumalis exposes the biotechnological potential of its oxidative enzymes for delignifying raw plant biomass.</title>
        <authorList>
            <person name="Miyauchi S."/>
            <person name="Rancon A."/>
            <person name="Drula E."/>
            <person name="Hage H."/>
            <person name="Chaduli D."/>
            <person name="Favel A."/>
            <person name="Grisel S."/>
            <person name="Henrissat B."/>
            <person name="Herpoel-Gimbert I."/>
            <person name="Ruiz-Duenas F.J."/>
            <person name="Chevret D."/>
            <person name="Hainaut M."/>
            <person name="Lin J."/>
            <person name="Wang M."/>
            <person name="Pangilinan J."/>
            <person name="Lipzen A."/>
            <person name="Lesage-Meessen L."/>
            <person name="Navarro D."/>
            <person name="Riley R."/>
            <person name="Grigoriev I.V."/>
            <person name="Zhou S."/>
            <person name="Raouche S."/>
            <person name="Rosso M.N."/>
        </authorList>
    </citation>
    <scope>NUCLEOTIDE SEQUENCE [LARGE SCALE GENOMIC DNA]</scope>
    <source>
        <strain evidence="2 3">BRFM 1820</strain>
    </source>
</reference>
<evidence type="ECO:0000313" key="2">
    <source>
        <dbReference type="EMBL" id="RDX41906.1"/>
    </source>
</evidence>
<name>A0A371CNQ5_9APHY</name>
<gene>
    <name evidence="2" type="ORF">OH76DRAFT_1561285</name>
</gene>
<organism evidence="2 3">
    <name type="scientific">Lentinus brumalis</name>
    <dbReference type="NCBI Taxonomy" id="2498619"/>
    <lineage>
        <taxon>Eukaryota</taxon>
        <taxon>Fungi</taxon>
        <taxon>Dikarya</taxon>
        <taxon>Basidiomycota</taxon>
        <taxon>Agaricomycotina</taxon>
        <taxon>Agaricomycetes</taxon>
        <taxon>Polyporales</taxon>
        <taxon>Polyporaceae</taxon>
        <taxon>Lentinus</taxon>
    </lineage>
</organism>
<dbReference type="OrthoDB" id="2745253at2759"/>
<dbReference type="Proteomes" id="UP000256964">
    <property type="component" value="Unassembled WGS sequence"/>
</dbReference>
<sequence>MSMDCPHPSTAAATTPLAIFGTVSKYFPVELLQLVCEAADHSTLYSIALSDRTFNELVTLTLYSTIDLQLFSAIYACTSAHRTSHAGPAKLHLPDGHLSYGRNIHNSRQRHRSTIDIDVELPSLMREEDDAVVAPPAVTGRGLKTLKLFHRGGIIATGFSAFICSLIAASRDTVEVFSLPDGAYGGWLSAWSSIPPLPALRDLYVPPDFHSLSAFQDTSRIRVLAIAVGRASFRVAPTAFSNLEEVTCSPRELLALLPEPTPHRRPIRSVTLYDVKYGIPQNLGMAEHVGIEGWHLEARPALRALRFSGARLTRLSFPVSEISVPFLEDLLPVFEELEYLYILLQVRRDERAYGLDEVLPLAPLLARMPCLHTFLLCDKTTVVRISGMAETYLDGGPSDFARNEDDQRHALAAYDQHSSSLRRAAFTSDFEWEKREDGWHLCGHVVAEREPIVSDGEDDDEQHDGKDRG</sequence>
<evidence type="ECO:0000313" key="3">
    <source>
        <dbReference type="Proteomes" id="UP000256964"/>
    </source>
</evidence>
<protein>
    <submittedName>
        <fullName evidence="2">Uncharacterized protein</fullName>
    </submittedName>
</protein>
<dbReference type="EMBL" id="KZ857498">
    <property type="protein sequence ID" value="RDX41906.1"/>
    <property type="molecule type" value="Genomic_DNA"/>
</dbReference>
<keyword evidence="3" id="KW-1185">Reference proteome</keyword>
<proteinExistence type="predicted"/>